<proteinExistence type="predicted"/>
<sequence length="133" mass="14595">MDVKSKVIDISPFLLFEATGDSETGWSDPAISVDDDDDAESCSCDTSPEFIPGVRGLNGLEHKASVGDDEEEEEGEVVELRTEAGLHKNRRDGHRRFKGGVREKGKKSSSVSVDSAKHLKDKNRLFWEACLAS</sequence>
<evidence type="ECO:0000313" key="2">
    <source>
        <dbReference type="EMBL" id="KAK8509885.1"/>
    </source>
</evidence>
<gene>
    <name evidence="2" type="ORF">V6N12_001955</name>
</gene>
<dbReference type="EMBL" id="JBBPBM010000090">
    <property type="protein sequence ID" value="KAK8509885.1"/>
    <property type="molecule type" value="Genomic_DNA"/>
</dbReference>
<evidence type="ECO:0000313" key="3">
    <source>
        <dbReference type="Proteomes" id="UP001472677"/>
    </source>
</evidence>
<feature type="compositionally biased region" description="Acidic residues" evidence="1">
    <location>
        <begin position="67"/>
        <end position="77"/>
    </location>
</feature>
<dbReference type="PANTHER" id="PTHR35726:SF4">
    <property type="entry name" value="GLUTAMIC ACID-RICH PROTEIN-LIKE"/>
    <property type="match status" value="1"/>
</dbReference>
<protein>
    <submittedName>
        <fullName evidence="2">Uncharacterized protein</fullName>
    </submittedName>
</protein>
<keyword evidence="3" id="KW-1185">Reference proteome</keyword>
<organism evidence="2 3">
    <name type="scientific">Hibiscus sabdariffa</name>
    <name type="common">roselle</name>
    <dbReference type="NCBI Taxonomy" id="183260"/>
    <lineage>
        <taxon>Eukaryota</taxon>
        <taxon>Viridiplantae</taxon>
        <taxon>Streptophyta</taxon>
        <taxon>Embryophyta</taxon>
        <taxon>Tracheophyta</taxon>
        <taxon>Spermatophyta</taxon>
        <taxon>Magnoliopsida</taxon>
        <taxon>eudicotyledons</taxon>
        <taxon>Gunneridae</taxon>
        <taxon>Pentapetalae</taxon>
        <taxon>rosids</taxon>
        <taxon>malvids</taxon>
        <taxon>Malvales</taxon>
        <taxon>Malvaceae</taxon>
        <taxon>Malvoideae</taxon>
        <taxon>Hibiscus</taxon>
    </lineage>
</organism>
<name>A0ABR2BS32_9ROSI</name>
<accession>A0ABR2BS32</accession>
<dbReference type="Proteomes" id="UP001472677">
    <property type="component" value="Unassembled WGS sequence"/>
</dbReference>
<feature type="compositionally biased region" description="Basic residues" evidence="1">
    <location>
        <begin position="87"/>
        <end position="107"/>
    </location>
</feature>
<feature type="region of interest" description="Disordered" evidence="1">
    <location>
        <begin position="22"/>
        <end position="43"/>
    </location>
</feature>
<reference evidence="2 3" key="1">
    <citation type="journal article" date="2024" name="G3 (Bethesda)">
        <title>Genome assembly of Hibiscus sabdariffa L. provides insights into metabolisms of medicinal natural products.</title>
        <authorList>
            <person name="Kim T."/>
        </authorList>
    </citation>
    <scope>NUCLEOTIDE SEQUENCE [LARGE SCALE GENOMIC DNA]</scope>
    <source>
        <strain evidence="2">TK-2024</strain>
        <tissue evidence="2">Old leaves</tissue>
    </source>
</reference>
<feature type="region of interest" description="Disordered" evidence="1">
    <location>
        <begin position="64"/>
        <end position="115"/>
    </location>
</feature>
<dbReference type="PANTHER" id="PTHR35726">
    <property type="entry name" value="GLUTAMIC ACID-RICH PROTEIN-LIKE"/>
    <property type="match status" value="1"/>
</dbReference>
<evidence type="ECO:0000256" key="1">
    <source>
        <dbReference type="SAM" id="MobiDB-lite"/>
    </source>
</evidence>
<comment type="caution">
    <text evidence="2">The sequence shown here is derived from an EMBL/GenBank/DDBJ whole genome shotgun (WGS) entry which is preliminary data.</text>
</comment>